<name>A0AB39EP30_9BURK</name>
<organism evidence="1">
    <name type="scientific">Castellaniella ginsengisoli</name>
    <dbReference type="NCBI Taxonomy" id="546114"/>
    <lineage>
        <taxon>Bacteria</taxon>
        <taxon>Pseudomonadati</taxon>
        <taxon>Pseudomonadota</taxon>
        <taxon>Betaproteobacteria</taxon>
        <taxon>Burkholderiales</taxon>
        <taxon>Alcaligenaceae</taxon>
        <taxon>Castellaniella</taxon>
    </lineage>
</organism>
<dbReference type="EMBL" id="CP158262">
    <property type="protein sequence ID" value="XDJ68762.1"/>
    <property type="molecule type" value="Genomic_DNA"/>
</dbReference>
<reference evidence="1" key="1">
    <citation type="submission" date="2024-05" db="EMBL/GenBank/DDBJ databases">
        <authorList>
            <person name="Luo Y.-C."/>
            <person name="Nicholds J."/>
            <person name="Mortimer T."/>
            <person name="Maboni G."/>
        </authorList>
    </citation>
    <scope>NUCLEOTIDE SEQUENCE</scope>
    <source>
        <strain evidence="1">144863</strain>
    </source>
</reference>
<accession>A0AB39EP30</accession>
<evidence type="ECO:0000313" key="1">
    <source>
        <dbReference type="EMBL" id="XDJ68762.1"/>
    </source>
</evidence>
<evidence type="ECO:0008006" key="2">
    <source>
        <dbReference type="Google" id="ProtNLM"/>
    </source>
</evidence>
<sequence length="62" mass="6947">METTKTEALLRQAKAICQEVTGREDVNDDLLCSVFRRLELEADLVDDDLLDALDAAQQGLMH</sequence>
<gene>
    <name evidence="1" type="ORF">ABRY94_11865</name>
</gene>
<dbReference type="AlphaFoldDB" id="A0AB39EP30"/>
<dbReference type="RefSeq" id="WP_368655422.1">
    <property type="nucleotide sequence ID" value="NZ_CP158262.1"/>
</dbReference>
<protein>
    <recommendedName>
        <fullName evidence="2">DUF3562 domain-containing protein</fullName>
    </recommendedName>
</protein>
<proteinExistence type="predicted"/>